<evidence type="ECO:0000313" key="2">
    <source>
        <dbReference type="EMBL" id="MFC3763133.1"/>
    </source>
</evidence>
<evidence type="ECO:0000256" key="1">
    <source>
        <dbReference type="SAM" id="MobiDB-lite"/>
    </source>
</evidence>
<protein>
    <submittedName>
        <fullName evidence="2">Uncharacterized protein</fullName>
    </submittedName>
</protein>
<dbReference type="RefSeq" id="WP_205119786.1">
    <property type="nucleotide sequence ID" value="NZ_JAFBCM010000001.1"/>
</dbReference>
<comment type="caution">
    <text evidence="2">The sequence shown here is derived from an EMBL/GenBank/DDBJ whole genome shotgun (WGS) entry which is preliminary data.</text>
</comment>
<sequence>MNSFIITDLARTTISQRHAEAAAHNRAKLASRAFTKATHFITRVTNRPLVPAQRGPQSSNQQPEFVGGGRVRG</sequence>
<dbReference type="EMBL" id="JBHRZH010000017">
    <property type="protein sequence ID" value="MFC3763133.1"/>
    <property type="molecule type" value="Genomic_DNA"/>
</dbReference>
<accession>A0ABV7YGB9</accession>
<name>A0ABV7YGB9_9ACTN</name>
<reference evidence="3" key="1">
    <citation type="journal article" date="2019" name="Int. J. Syst. Evol. Microbiol.">
        <title>The Global Catalogue of Microorganisms (GCM) 10K type strain sequencing project: providing services to taxonomists for standard genome sequencing and annotation.</title>
        <authorList>
            <consortium name="The Broad Institute Genomics Platform"/>
            <consortium name="The Broad Institute Genome Sequencing Center for Infectious Disease"/>
            <person name="Wu L."/>
            <person name="Ma J."/>
        </authorList>
    </citation>
    <scope>NUCLEOTIDE SEQUENCE [LARGE SCALE GENOMIC DNA]</scope>
    <source>
        <strain evidence="3">CGMCC 4.7241</strain>
    </source>
</reference>
<keyword evidence="3" id="KW-1185">Reference proteome</keyword>
<organism evidence="2 3">
    <name type="scientific">Tenggerimyces flavus</name>
    <dbReference type="NCBI Taxonomy" id="1708749"/>
    <lineage>
        <taxon>Bacteria</taxon>
        <taxon>Bacillati</taxon>
        <taxon>Actinomycetota</taxon>
        <taxon>Actinomycetes</taxon>
        <taxon>Propionibacteriales</taxon>
        <taxon>Nocardioidaceae</taxon>
        <taxon>Tenggerimyces</taxon>
    </lineage>
</organism>
<gene>
    <name evidence="2" type="ORF">ACFOUW_19990</name>
</gene>
<feature type="region of interest" description="Disordered" evidence="1">
    <location>
        <begin position="48"/>
        <end position="73"/>
    </location>
</feature>
<evidence type="ECO:0000313" key="3">
    <source>
        <dbReference type="Proteomes" id="UP001595699"/>
    </source>
</evidence>
<proteinExistence type="predicted"/>
<dbReference type="Proteomes" id="UP001595699">
    <property type="component" value="Unassembled WGS sequence"/>
</dbReference>